<keyword evidence="1" id="KW-0812">Transmembrane</keyword>
<keyword evidence="3" id="KW-1185">Reference proteome</keyword>
<dbReference type="EMBL" id="CACSIO010000002">
    <property type="protein sequence ID" value="CAA0092704.1"/>
    <property type="molecule type" value="Genomic_DNA"/>
</dbReference>
<protein>
    <submittedName>
        <fullName evidence="2">Uncharacterized protein</fullName>
    </submittedName>
</protein>
<keyword evidence="1" id="KW-1133">Transmembrane helix</keyword>
<feature type="transmembrane region" description="Helical" evidence="1">
    <location>
        <begin position="7"/>
        <end position="25"/>
    </location>
</feature>
<dbReference type="AlphaFoldDB" id="A0A5S9NQI1"/>
<name>A0A5S9NQI1_9GAMM</name>
<gene>
    <name evidence="2" type="ORF">OPDIPICF_03856</name>
</gene>
<organism evidence="2 3">
    <name type="scientific">BD1-7 clade bacterium</name>
    <dbReference type="NCBI Taxonomy" id="2029982"/>
    <lineage>
        <taxon>Bacteria</taxon>
        <taxon>Pseudomonadati</taxon>
        <taxon>Pseudomonadota</taxon>
        <taxon>Gammaproteobacteria</taxon>
        <taxon>Cellvibrionales</taxon>
        <taxon>Spongiibacteraceae</taxon>
        <taxon>BD1-7 clade</taxon>
    </lineage>
</organism>
<feature type="transmembrane region" description="Helical" evidence="1">
    <location>
        <begin position="37"/>
        <end position="56"/>
    </location>
</feature>
<evidence type="ECO:0000313" key="3">
    <source>
        <dbReference type="Proteomes" id="UP000441399"/>
    </source>
</evidence>
<accession>A0A5S9NQI1</accession>
<evidence type="ECO:0000256" key="1">
    <source>
        <dbReference type="SAM" id="Phobius"/>
    </source>
</evidence>
<proteinExistence type="predicted"/>
<keyword evidence="1" id="KW-0472">Membrane</keyword>
<feature type="transmembrane region" description="Helical" evidence="1">
    <location>
        <begin position="76"/>
        <end position="93"/>
    </location>
</feature>
<sequence length="185" mass="21291">MNKEKLLAVIALGLSIVEVCYLLLVRADLNDTLRLLIGFYIYGLLFYLIIFMIATLRESHRMGILESYEASCGRHLIIFIPLLWLIGLLSMIYTHGQFVHTEEGVSLRVRDGFEYGRRAYALISLTEVEYRAELFKRDILSAGKHMVTSIFITKMFLFNLPTFIRKSESIKHPVSKKCTSFESNA</sequence>
<reference evidence="2 3" key="1">
    <citation type="submission" date="2019-11" db="EMBL/GenBank/DDBJ databases">
        <authorList>
            <person name="Holert J."/>
        </authorList>
    </citation>
    <scope>NUCLEOTIDE SEQUENCE [LARGE SCALE GENOMIC DNA]</scope>
    <source>
        <strain evidence="2">SB11_3</strain>
    </source>
</reference>
<dbReference type="Proteomes" id="UP000441399">
    <property type="component" value="Unassembled WGS sequence"/>
</dbReference>
<evidence type="ECO:0000313" key="2">
    <source>
        <dbReference type="EMBL" id="CAA0092704.1"/>
    </source>
</evidence>